<name>A0A382P943_9ZZZZ</name>
<keyword evidence="1" id="KW-0812">Transmembrane</keyword>
<keyword evidence="1" id="KW-1133">Transmembrane helix</keyword>
<gene>
    <name evidence="2" type="ORF">METZ01_LOCUS322640</name>
</gene>
<evidence type="ECO:0000256" key="1">
    <source>
        <dbReference type="SAM" id="Phobius"/>
    </source>
</evidence>
<accession>A0A382P943</accession>
<dbReference type="AlphaFoldDB" id="A0A382P943"/>
<evidence type="ECO:0000313" key="2">
    <source>
        <dbReference type="EMBL" id="SVC69786.1"/>
    </source>
</evidence>
<sequence length="106" mass="11542">MENIIEIMTTNPVSLAIAVILALVVVYGFIKKIIKLVLVAASVFVLYVAYLHYTGKDTDEITKSVTKTAEAAKDAVTKTAEKIKESAVDKLEEEAEKKATKLLGNN</sequence>
<keyword evidence="1" id="KW-0472">Membrane</keyword>
<organism evidence="2">
    <name type="scientific">marine metagenome</name>
    <dbReference type="NCBI Taxonomy" id="408172"/>
    <lineage>
        <taxon>unclassified sequences</taxon>
        <taxon>metagenomes</taxon>
        <taxon>ecological metagenomes</taxon>
    </lineage>
</organism>
<feature type="transmembrane region" description="Helical" evidence="1">
    <location>
        <begin position="12"/>
        <end position="30"/>
    </location>
</feature>
<feature type="transmembrane region" description="Helical" evidence="1">
    <location>
        <begin position="36"/>
        <end position="53"/>
    </location>
</feature>
<protein>
    <submittedName>
        <fullName evidence="2">Uncharacterized protein</fullName>
    </submittedName>
</protein>
<reference evidence="2" key="1">
    <citation type="submission" date="2018-05" db="EMBL/GenBank/DDBJ databases">
        <authorList>
            <person name="Lanie J.A."/>
            <person name="Ng W.-L."/>
            <person name="Kazmierczak K.M."/>
            <person name="Andrzejewski T.M."/>
            <person name="Davidsen T.M."/>
            <person name="Wayne K.J."/>
            <person name="Tettelin H."/>
            <person name="Glass J.I."/>
            <person name="Rusch D."/>
            <person name="Podicherti R."/>
            <person name="Tsui H.-C.T."/>
            <person name="Winkler M.E."/>
        </authorList>
    </citation>
    <scope>NUCLEOTIDE SEQUENCE</scope>
</reference>
<dbReference type="EMBL" id="UINC01105674">
    <property type="protein sequence ID" value="SVC69786.1"/>
    <property type="molecule type" value="Genomic_DNA"/>
</dbReference>
<proteinExistence type="predicted"/>